<feature type="transmembrane region" description="Helical" evidence="1">
    <location>
        <begin position="52"/>
        <end position="71"/>
    </location>
</feature>
<proteinExistence type="predicted"/>
<sequence>MLQSLYVGFWGKSHVVLIPAINLGISVYLFTLRQWTTQGPLLHYARENLSTITLGVQLTSAILAASNVYAIRLATNFSRWLSVARQWIPFETFVFWTLLTSGSLDFDLSAIYTALLCVGFVLQFALAPLWAAAIIPSLAEHSCSLSTVGGRFSDSSRHVWNSQFEIREPRLVWNVFSNCKSVWIGGSLYTNCPVPHLNGFLLQAAESSTSGEKPVPKFDSSGFTYRGRSYGAGTGVGIAPGIRIRDLNRAIVRNFSYREVGYEASVQCIKNSSSMLYFVEDTPVPGNNPHMFHIKGLLPNSFEGSAEEYYPVTTWREPFENMTAWSALHNPDDNSNLLSIAAGSKKYEIFNGTQCDIRFEPRVMMVQVNVTSRSFTVEPKDGVTPTDPEPSGNHTAAVVRSLNLLSRLTGHLYVSEIGEVLLSSLNGLLVNSNSSTSIEPLALTATENFLTSLVDNILSAYSISQIYIANDTYDIPIPGAFCEAVRLGSDVYIIAIMSVNAFVFCYILGNLLSSSGWRDLPNWDMKKVQDLVYGLLAGGQASHNRASLIQNHKGKVLLEKMDHHRDSPRHSQAVNWRFRYSRAPLENDLLLNSWDESLVRD</sequence>
<dbReference type="EMBL" id="JAAOAN010000342">
    <property type="protein sequence ID" value="KAF5710250.1"/>
    <property type="molecule type" value="Genomic_DNA"/>
</dbReference>
<keyword evidence="1" id="KW-0472">Membrane</keyword>
<keyword evidence="1" id="KW-0812">Transmembrane</keyword>
<name>A0A8H6DBB4_9HYPO</name>
<dbReference type="OrthoDB" id="529273at2759"/>
<organism evidence="2 3">
    <name type="scientific">Fusarium mundagurra</name>
    <dbReference type="NCBI Taxonomy" id="1567541"/>
    <lineage>
        <taxon>Eukaryota</taxon>
        <taxon>Fungi</taxon>
        <taxon>Dikarya</taxon>
        <taxon>Ascomycota</taxon>
        <taxon>Pezizomycotina</taxon>
        <taxon>Sordariomycetes</taxon>
        <taxon>Hypocreomycetidae</taxon>
        <taxon>Hypocreales</taxon>
        <taxon>Nectriaceae</taxon>
        <taxon>Fusarium</taxon>
        <taxon>Fusarium fujikuroi species complex</taxon>
    </lineage>
</organism>
<reference evidence="2 3" key="1">
    <citation type="submission" date="2020-05" db="EMBL/GenBank/DDBJ databases">
        <title>Identification and distribution of gene clusters putatively required for synthesis of sphingolipid metabolism inhibitors in phylogenetically diverse species of the filamentous fungus Fusarium.</title>
        <authorList>
            <person name="Kim H.-S."/>
            <person name="Busman M."/>
            <person name="Brown D.W."/>
            <person name="Divon H."/>
            <person name="Uhlig S."/>
            <person name="Proctor R.H."/>
        </authorList>
    </citation>
    <scope>NUCLEOTIDE SEQUENCE [LARGE SCALE GENOMIC DNA]</scope>
    <source>
        <strain evidence="2 3">NRRL 66235</strain>
    </source>
</reference>
<keyword evidence="3" id="KW-1185">Reference proteome</keyword>
<evidence type="ECO:0000256" key="1">
    <source>
        <dbReference type="SAM" id="Phobius"/>
    </source>
</evidence>
<feature type="transmembrane region" description="Helical" evidence="1">
    <location>
        <begin position="111"/>
        <end position="135"/>
    </location>
</feature>
<keyword evidence="1" id="KW-1133">Transmembrane helix</keyword>
<evidence type="ECO:0000313" key="2">
    <source>
        <dbReference type="EMBL" id="KAF5710250.1"/>
    </source>
</evidence>
<accession>A0A8H6DBB4</accession>
<comment type="caution">
    <text evidence="2">The sequence shown here is derived from an EMBL/GenBank/DDBJ whole genome shotgun (WGS) entry which is preliminary data.</text>
</comment>
<gene>
    <name evidence="2" type="ORF">FMUND_9615</name>
</gene>
<dbReference type="AlphaFoldDB" id="A0A8H6DBB4"/>
<feature type="transmembrane region" description="Helical" evidence="1">
    <location>
        <begin position="12"/>
        <end position="31"/>
    </location>
</feature>
<protein>
    <submittedName>
        <fullName evidence="2">Uncharacterized protein</fullName>
    </submittedName>
</protein>
<evidence type="ECO:0000313" key="3">
    <source>
        <dbReference type="Proteomes" id="UP000544331"/>
    </source>
</evidence>
<feature type="transmembrane region" description="Helical" evidence="1">
    <location>
        <begin position="491"/>
        <end position="512"/>
    </location>
</feature>
<dbReference type="Proteomes" id="UP000544331">
    <property type="component" value="Unassembled WGS sequence"/>
</dbReference>